<dbReference type="AlphaFoldDB" id="A0A841HV60"/>
<dbReference type="InterPro" id="IPR036416">
    <property type="entry name" value="Pept_tRNA_hydro_sf"/>
</dbReference>
<keyword evidence="3 7" id="KW-0378">Hydrolase</keyword>
<dbReference type="PANTHER" id="PTHR17224">
    <property type="entry name" value="PEPTIDYL-TRNA HYDROLASE"/>
    <property type="match status" value="1"/>
</dbReference>
<dbReference type="GO" id="GO:0000049">
    <property type="term" value="F:tRNA binding"/>
    <property type="evidence" value="ECO:0007669"/>
    <property type="project" value="UniProtKB-UniRule"/>
</dbReference>
<dbReference type="SUPFAM" id="SSF53178">
    <property type="entry name" value="Peptidyl-tRNA hydrolase-like"/>
    <property type="match status" value="1"/>
</dbReference>
<dbReference type="InterPro" id="IPR018171">
    <property type="entry name" value="Pept_tRNA_hydro_CS"/>
</dbReference>
<dbReference type="InterPro" id="IPR001328">
    <property type="entry name" value="Pept_tRNA_hydro"/>
</dbReference>
<dbReference type="Pfam" id="PF01195">
    <property type="entry name" value="Pept_tRNA_hydro"/>
    <property type="match status" value="1"/>
</dbReference>
<keyword evidence="11" id="KW-1185">Reference proteome</keyword>
<evidence type="ECO:0000256" key="7">
    <source>
        <dbReference type="HAMAP-Rule" id="MF_00083"/>
    </source>
</evidence>
<keyword evidence="2 7" id="KW-0820">tRNA-binding</keyword>
<comment type="caution">
    <text evidence="10">The sequence shown here is derived from an EMBL/GenBank/DDBJ whole genome shotgun (WGS) entry which is preliminary data.</text>
</comment>
<evidence type="ECO:0000256" key="5">
    <source>
        <dbReference type="ARBA" id="ARBA00038063"/>
    </source>
</evidence>
<dbReference type="PANTHER" id="PTHR17224:SF1">
    <property type="entry name" value="PEPTIDYL-TRNA HYDROLASE"/>
    <property type="match status" value="1"/>
</dbReference>
<proteinExistence type="inferred from homology"/>
<comment type="subcellular location">
    <subcellularLocation>
        <location evidence="7">Cytoplasm</location>
    </subcellularLocation>
</comment>
<evidence type="ECO:0000313" key="11">
    <source>
        <dbReference type="Proteomes" id="UP000588068"/>
    </source>
</evidence>
<comment type="function">
    <text evidence="7">Hydrolyzes ribosome-free peptidyl-tRNAs (with 1 or more amino acids incorporated), which drop off the ribosome during protein synthesis, or as a result of ribosome stalling.</text>
</comment>
<feature type="binding site" evidence="7">
    <location>
        <position position="118"/>
    </location>
    <ligand>
        <name>tRNA</name>
        <dbReference type="ChEBI" id="CHEBI:17843"/>
    </ligand>
</feature>
<dbReference type="PROSITE" id="PS01195">
    <property type="entry name" value="PEPT_TRNA_HYDROL_1"/>
    <property type="match status" value="1"/>
</dbReference>
<gene>
    <name evidence="7" type="primary">pth</name>
    <name evidence="10" type="ORF">HNQ60_004743</name>
</gene>
<evidence type="ECO:0000256" key="3">
    <source>
        <dbReference type="ARBA" id="ARBA00022801"/>
    </source>
</evidence>
<dbReference type="CDD" id="cd00462">
    <property type="entry name" value="PTH"/>
    <property type="match status" value="1"/>
</dbReference>
<evidence type="ECO:0000256" key="6">
    <source>
        <dbReference type="ARBA" id="ARBA00050038"/>
    </source>
</evidence>
<dbReference type="PROSITE" id="PS01196">
    <property type="entry name" value="PEPT_TRNA_HYDROL_2"/>
    <property type="match status" value="1"/>
</dbReference>
<keyword evidence="4 7" id="KW-0694">RNA-binding</keyword>
<evidence type="ECO:0000256" key="1">
    <source>
        <dbReference type="ARBA" id="ARBA00013260"/>
    </source>
</evidence>
<name>A0A841HV60_9GAMM</name>
<evidence type="ECO:0000313" key="10">
    <source>
        <dbReference type="EMBL" id="MBB6095852.1"/>
    </source>
</evidence>
<dbReference type="GO" id="GO:0005737">
    <property type="term" value="C:cytoplasm"/>
    <property type="evidence" value="ECO:0007669"/>
    <property type="project" value="UniProtKB-SubCell"/>
</dbReference>
<reference evidence="10 11" key="1">
    <citation type="submission" date="2020-08" db="EMBL/GenBank/DDBJ databases">
        <title>Genomic Encyclopedia of Type Strains, Phase IV (KMG-IV): sequencing the most valuable type-strain genomes for metagenomic binning, comparative biology and taxonomic classification.</title>
        <authorList>
            <person name="Goeker M."/>
        </authorList>
    </citation>
    <scope>NUCLEOTIDE SEQUENCE [LARGE SCALE GENOMIC DNA]</scope>
    <source>
        <strain evidence="10 11">DSM 26723</strain>
    </source>
</reference>
<dbReference type="GO" id="GO:0004045">
    <property type="term" value="F:peptidyl-tRNA hydrolase activity"/>
    <property type="evidence" value="ECO:0007669"/>
    <property type="project" value="UniProtKB-UniRule"/>
</dbReference>
<dbReference type="GO" id="GO:0072344">
    <property type="term" value="P:rescue of stalled ribosome"/>
    <property type="evidence" value="ECO:0007669"/>
    <property type="project" value="UniProtKB-UniRule"/>
</dbReference>
<evidence type="ECO:0000256" key="2">
    <source>
        <dbReference type="ARBA" id="ARBA00022555"/>
    </source>
</evidence>
<keyword evidence="7" id="KW-0963">Cytoplasm</keyword>
<comment type="function">
    <text evidence="7">Catalyzes the release of premature peptidyl moieties from peptidyl-tRNA molecules trapped in stalled 50S ribosomal subunits, and thus maintains levels of free tRNAs and 50S ribosomes.</text>
</comment>
<dbReference type="EMBL" id="JACHHZ010000006">
    <property type="protein sequence ID" value="MBB6095852.1"/>
    <property type="molecule type" value="Genomic_DNA"/>
</dbReference>
<dbReference type="GO" id="GO:0006515">
    <property type="term" value="P:protein quality control for misfolded or incompletely synthesized proteins"/>
    <property type="evidence" value="ECO:0007669"/>
    <property type="project" value="UniProtKB-UniRule"/>
</dbReference>
<sequence>MPATPIKIIVGLGNPGPEHVLTRHNVGFWFVDALASKLGGRFRSHTRFQGEICRIQLNGDEVTLLKPSTYMNRSGLAIRALTDYLKVSPGETLVVHDELDLTVGDARFKLGGGHGGHNGLRDTITHIGADFWRLRLGIGHPGDKSQVIDYVLRRAPKEEEEKILASVAASLDALDVFLQQGPEKAMNGLHQKRSG</sequence>
<comment type="subunit">
    <text evidence="7">Monomer.</text>
</comment>
<feature type="binding site" evidence="7">
    <location>
        <position position="72"/>
    </location>
    <ligand>
        <name>tRNA</name>
        <dbReference type="ChEBI" id="CHEBI:17843"/>
    </ligand>
</feature>
<feature type="active site" description="Proton acceptor" evidence="7">
    <location>
        <position position="24"/>
    </location>
</feature>
<evidence type="ECO:0000256" key="8">
    <source>
        <dbReference type="RuleBase" id="RU000673"/>
    </source>
</evidence>
<accession>A0A841HV60</accession>
<dbReference type="FunFam" id="3.40.50.1470:FF:000001">
    <property type="entry name" value="Peptidyl-tRNA hydrolase"/>
    <property type="match status" value="1"/>
</dbReference>
<dbReference type="Proteomes" id="UP000588068">
    <property type="component" value="Unassembled WGS sequence"/>
</dbReference>
<dbReference type="NCBIfam" id="TIGR00447">
    <property type="entry name" value="pth"/>
    <property type="match status" value="1"/>
</dbReference>
<feature type="binding site" evidence="7">
    <location>
        <position position="70"/>
    </location>
    <ligand>
        <name>tRNA</name>
        <dbReference type="ChEBI" id="CHEBI:17843"/>
    </ligand>
</feature>
<organism evidence="10 11">
    <name type="scientific">Povalibacter uvarum</name>
    <dbReference type="NCBI Taxonomy" id="732238"/>
    <lineage>
        <taxon>Bacteria</taxon>
        <taxon>Pseudomonadati</taxon>
        <taxon>Pseudomonadota</taxon>
        <taxon>Gammaproteobacteria</taxon>
        <taxon>Steroidobacterales</taxon>
        <taxon>Steroidobacteraceae</taxon>
        <taxon>Povalibacter</taxon>
    </lineage>
</organism>
<protein>
    <recommendedName>
        <fullName evidence="6 7">Peptidyl-tRNA hydrolase</fullName>
        <shortName evidence="7">Pth</shortName>
        <ecNumber evidence="1 7">3.1.1.29</ecNumber>
    </recommendedName>
</protein>
<evidence type="ECO:0000256" key="9">
    <source>
        <dbReference type="RuleBase" id="RU004320"/>
    </source>
</evidence>
<feature type="binding site" evidence="7">
    <location>
        <position position="19"/>
    </location>
    <ligand>
        <name>tRNA</name>
        <dbReference type="ChEBI" id="CHEBI:17843"/>
    </ligand>
</feature>
<dbReference type="RefSeq" id="WP_184335239.1">
    <property type="nucleotide sequence ID" value="NZ_JACHHZ010000006.1"/>
</dbReference>
<comment type="similarity">
    <text evidence="5 7 9">Belongs to the PTH family.</text>
</comment>
<feature type="site" description="Stabilizes the basic form of H active site to accept a proton" evidence="7">
    <location>
        <position position="97"/>
    </location>
</feature>
<dbReference type="EC" id="3.1.1.29" evidence="1 7"/>
<comment type="catalytic activity">
    <reaction evidence="7 8">
        <text>an N-acyl-L-alpha-aminoacyl-tRNA + H2O = an N-acyl-L-amino acid + a tRNA + H(+)</text>
        <dbReference type="Rhea" id="RHEA:54448"/>
        <dbReference type="Rhea" id="RHEA-COMP:10123"/>
        <dbReference type="Rhea" id="RHEA-COMP:13883"/>
        <dbReference type="ChEBI" id="CHEBI:15377"/>
        <dbReference type="ChEBI" id="CHEBI:15378"/>
        <dbReference type="ChEBI" id="CHEBI:59874"/>
        <dbReference type="ChEBI" id="CHEBI:78442"/>
        <dbReference type="ChEBI" id="CHEBI:138191"/>
        <dbReference type="EC" id="3.1.1.29"/>
    </reaction>
</comment>
<dbReference type="Gene3D" id="3.40.50.1470">
    <property type="entry name" value="Peptidyl-tRNA hydrolase"/>
    <property type="match status" value="1"/>
</dbReference>
<evidence type="ECO:0000256" key="4">
    <source>
        <dbReference type="ARBA" id="ARBA00022884"/>
    </source>
</evidence>
<feature type="site" description="Discriminates between blocked and unblocked aminoacyl-tRNA" evidence="7">
    <location>
        <position position="14"/>
    </location>
</feature>
<dbReference type="HAMAP" id="MF_00083">
    <property type="entry name" value="Pept_tRNA_hydro_bact"/>
    <property type="match status" value="1"/>
</dbReference>